<dbReference type="Proteomes" id="UP001417504">
    <property type="component" value="Unassembled WGS sequence"/>
</dbReference>
<evidence type="ECO:0000313" key="2">
    <source>
        <dbReference type="EMBL" id="KAK9153696.1"/>
    </source>
</evidence>
<name>A0AAP0KJG8_9MAGN</name>
<organism evidence="2 3">
    <name type="scientific">Stephania japonica</name>
    <dbReference type="NCBI Taxonomy" id="461633"/>
    <lineage>
        <taxon>Eukaryota</taxon>
        <taxon>Viridiplantae</taxon>
        <taxon>Streptophyta</taxon>
        <taxon>Embryophyta</taxon>
        <taxon>Tracheophyta</taxon>
        <taxon>Spermatophyta</taxon>
        <taxon>Magnoliopsida</taxon>
        <taxon>Ranunculales</taxon>
        <taxon>Menispermaceae</taxon>
        <taxon>Menispermoideae</taxon>
        <taxon>Cissampelideae</taxon>
        <taxon>Stephania</taxon>
    </lineage>
</organism>
<gene>
    <name evidence="2" type="ORF">Sjap_001176</name>
</gene>
<evidence type="ECO:0000313" key="3">
    <source>
        <dbReference type="Proteomes" id="UP001417504"/>
    </source>
</evidence>
<protein>
    <submittedName>
        <fullName evidence="2">Uncharacterized protein</fullName>
    </submittedName>
</protein>
<proteinExistence type="predicted"/>
<feature type="compositionally biased region" description="Acidic residues" evidence="1">
    <location>
        <begin position="176"/>
        <end position="188"/>
    </location>
</feature>
<sequence length="194" mass="21867">MTKGENKGDAANSAMESNSPRRHSRRDVQGSLPGHFDSHRDGANPCVNKYWVVIAFANEEACVQARNEERDLAREGNEKLFVKLANGALNWVVACEIWKEIEFEFAAMDTFCVRRVACVKQLSYAARTYWSKMLWGSDKHCVSVNELSARMTELLRAHARNPAPNPRREPPVEPPIYEETEGDASSDGEDARIL</sequence>
<dbReference type="AlphaFoldDB" id="A0AAP0KJG8"/>
<comment type="caution">
    <text evidence="2">The sequence shown here is derived from an EMBL/GenBank/DDBJ whole genome shotgun (WGS) entry which is preliminary data.</text>
</comment>
<dbReference type="EMBL" id="JBBNAE010000001">
    <property type="protein sequence ID" value="KAK9153696.1"/>
    <property type="molecule type" value="Genomic_DNA"/>
</dbReference>
<feature type="region of interest" description="Disordered" evidence="1">
    <location>
        <begin position="1"/>
        <end position="37"/>
    </location>
</feature>
<reference evidence="2 3" key="1">
    <citation type="submission" date="2024-01" db="EMBL/GenBank/DDBJ databases">
        <title>Genome assemblies of Stephania.</title>
        <authorList>
            <person name="Yang L."/>
        </authorList>
    </citation>
    <scope>NUCLEOTIDE SEQUENCE [LARGE SCALE GENOMIC DNA]</scope>
    <source>
        <strain evidence="2">QJT</strain>
        <tissue evidence="2">Leaf</tissue>
    </source>
</reference>
<keyword evidence="3" id="KW-1185">Reference proteome</keyword>
<evidence type="ECO:0000256" key="1">
    <source>
        <dbReference type="SAM" id="MobiDB-lite"/>
    </source>
</evidence>
<accession>A0AAP0KJG8</accession>
<feature type="region of interest" description="Disordered" evidence="1">
    <location>
        <begin position="158"/>
        <end position="194"/>
    </location>
</feature>
<dbReference type="InterPro" id="IPR036376">
    <property type="entry name" value="RuBisCO_lsu_C_sf"/>
</dbReference>
<dbReference type="GO" id="GO:0000287">
    <property type="term" value="F:magnesium ion binding"/>
    <property type="evidence" value="ECO:0007669"/>
    <property type="project" value="InterPro"/>
</dbReference>
<dbReference type="SUPFAM" id="SSF51649">
    <property type="entry name" value="RuBisCo, C-terminal domain"/>
    <property type="match status" value="1"/>
</dbReference>